<proteinExistence type="predicted"/>
<name>A0A242K8Q1_9ENTE</name>
<evidence type="ECO:0000313" key="2">
    <source>
        <dbReference type="EMBL" id="WYJ91150.1"/>
    </source>
</evidence>
<dbReference type="EMBL" id="NGMM01000002">
    <property type="protein sequence ID" value="OTP17543.1"/>
    <property type="molecule type" value="Genomic_DNA"/>
</dbReference>
<dbReference type="AlphaFoldDB" id="A0A242K8Q1"/>
<sequence>MLRKGKLESINVKQDFLIAATYNKNELMLSSTYLGTQCLVEFV</sequence>
<dbReference type="RefSeq" id="WP_283160587.1">
    <property type="nucleotide sequence ID" value="NZ_CP147247.1"/>
</dbReference>
<reference evidence="2" key="2">
    <citation type="submission" date="2017-05" db="EMBL/GenBank/DDBJ databases">
        <authorList>
            <consortium name="The Broad Institute Genomics Platform"/>
            <consortium name="The Broad Institute Genomic Center for Infectious Diseases"/>
            <person name="Earl A."/>
            <person name="Manson A."/>
            <person name="Schwartman J."/>
            <person name="Gilmore M."/>
            <person name="Abouelleil A."/>
            <person name="Cao P."/>
            <person name="Chapman S."/>
            <person name="Cusick C."/>
            <person name="Shea T."/>
            <person name="Young S."/>
            <person name="Neafsey D."/>
            <person name="Nusbaum C."/>
            <person name="Birren B."/>
        </authorList>
    </citation>
    <scope>NUCLEOTIDE SEQUENCE</scope>
    <source>
        <strain evidence="2">9E7_DIV0242</strain>
    </source>
</reference>
<accession>A0A242K8Q1</accession>
<keyword evidence="3" id="KW-1185">Reference proteome</keyword>
<organism evidence="1">
    <name type="scientific">Candidatus Enterococcus clewellii</name>
    <dbReference type="NCBI Taxonomy" id="1834193"/>
    <lineage>
        <taxon>Bacteria</taxon>
        <taxon>Bacillati</taxon>
        <taxon>Bacillota</taxon>
        <taxon>Bacilli</taxon>
        <taxon>Lactobacillales</taxon>
        <taxon>Enterococcaceae</taxon>
        <taxon>Enterococcus</taxon>
    </lineage>
</organism>
<evidence type="ECO:0000313" key="3">
    <source>
        <dbReference type="Proteomes" id="UP000195141"/>
    </source>
</evidence>
<dbReference type="Proteomes" id="UP000195141">
    <property type="component" value="Chromosome"/>
</dbReference>
<reference evidence="1" key="1">
    <citation type="submission" date="2017-05" db="EMBL/GenBank/DDBJ databases">
        <title>The Genome Sequence of Enterococcus sp. 9E7_DIV0242.</title>
        <authorList>
            <consortium name="The Broad Institute Genomics Platform"/>
            <consortium name="The Broad Institute Genomic Center for Infectious Diseases"/>
            <person name="Earl A."/>
            <person name="Manson A."/>
            <person name="Schwartman J."/>
            <person name="Gilmore M."/>
            <person name="Abouelleil A."/>
            <person name="Cao P."/>
            <person name="Chapman S."/>
            <person name="Cusick C."/>
            <person name="Shea T."/>
            <person name="Young S."/>
            <person name="Neafsey D."/>
            <person name="Nusbaum C."/>
            <person name="Birren B."/>
        </authorList>
    </citation>
    <scope>NUCLEOTIDE SEQUENCE [LARGE SCALE GENOMIC DNA]</scope>
    <source>
        <strain evidence="1">9E7_DIV0242</strain>
    </source>
</reference>
<evidence type="ECO:0000313" key="1">
    <source>
        <dbReference type="EMBL" id="OTP17543.1"/>
    </source>
</evidence>
<gene>
    <name evidence="1" type="ORF">A5888_001681</name>
    <name evidence="2" type="ORF">A5888_002918</name>
</gene>
<reference evidence="2" key="3">
    <citation type="submission" date="2024-03" db="EMBL/GenBank/DDBJ databases">
        <title>The Genome Sequence of Enterococcus sp. DIV0242b.</title>
        <authorList>
            <consortium name="The Broad Institute Genomics Platform"/>
            <consortium name="The Broad Institute Microbial Omics Core"/>
            <consortium name="The Broad Institute Genomic Center for Infectious Diseases"/>
            <person name="Earl A."/>
            <person name="Manson A."/>
            <person name="Gilmore M."/>
            <person name="Schwartman J."/>
            <person name="Shea T."/>
            <person name="Abouelleil A."/>
            <person name="Cao P."/>
            <person name="Chapman S."/>
            <person name="Cusick C."/>
            <person name="Young S."/>
            <person name="Neafsey D."/>
            <person name="Nusbaum C."/>
            <person name="Birren B."/>
        </authorList>
    </citation>
    <scope>NUCLEOTIDE SEQUENCE</scope>
    <source>
        <strain evidence="2">9E7_DIV0242</strain>
    </source>
</reference>
<dbReference type="EMBL" id="CP147247">
    <property type="protein sequence ID" value="WYJ91150.1"/>
    <property type="molecule type" value="Genomic_DNA"/>
</dbReference>
<protein>
    <submittedName>
        <fullName evidence="1">Uncharacterized protein</fullName>
    </submittedName>
</protein>